<dbReference type="Proteomes" id="UP001168821">
    <property type="component" value="Unassembled WGS sequence"/>
</dbReference>
<evidence type="ECO:0000313" key="2">
    <source>
        <dbReference type="Proteomes" id="UP001168821"/>
    </source>
</evidence>
<proteinExistence type="predicted"/>
<protein>
    <submittedName>
        <fullName evidence="1">Uncharacterized protein</fullName>
    </submittedName>
</protein>
<evidence type="ECO:0000313" key="1">
    <source>
        <dbReference type="EMBL" id="KAJ3640046.1"/>
    </source>
</evidence>
<accession>A0AA38HMZ0</accession>
<sequence length="98" mass="11087">MYVVDSFASIVVSRNADTWDMFAQADDDGPGGLLRTPASLSFTHRNTTWIPAHHPLPHLTYDPALRKGFGNLGQCIFYLNSSWSCFPFYLCTRFVLQL</sequence>
<dbReference type="EMBL" id="JALNTZ010000010">
    <property type="protein sequence ID" value="KAJ3640046.1"/>
    <property type="molecule type" value="Genomic_DNA"/>
</dbReference>
<gene>
    <name evidence="1" type="ORF">Zmor_003366</name>
</gene>
<comment type="caution">
    <text evidence="1">The sequence shown here is derived from an EMBL/GenBank/DDBJ whole genome shotgun (WGS) entry which is preliminary data.</text>
</comment>
<name>A0AA38HMZ0_9CUCU</name>
<dbReference type="AlphaFoldDB" id="A0AA38HMZ0"/>
<keyword evidence="2" id="KW-1185">Reference proteome</keyword>
<reference evidence="1" key="1">
    <citation type="journal article" date="2023" name="G3 (Bethesda)">
        <title>Whole genome assemblies of Zophobas morio and Tenebrio molitor.</title>
        <authorList>
            <person name="Kaur S."/>
            <person name="Stinson S.A."/>
            <person name="diCenzo G.C."/>
        </authorList>
    </citation>
    <scope>NUCLEOTIDE SEQUENCE</scope>
    <source>
        <strain evidence="1">QUZm001</strain>
    </source>
</reference>
<organism evidence="1 2">
    <name type="scientific">Zophobas morio</name>
    <dbReference type="NCBI Taxonomy" id="2755281"/>
    <lineage>
        <taxon>Eukaryota</taxon>
        <taxon>Metazoa</taxon>
        <taxon>Ecdysozoa</taxon>
        <taxon>Arthropoda</taxon>
        <taxon>Hexapoda</taxon>
        <taxon>Insecta</taxon>
        <taxon>Pterygota</taxon>
        <taxon>Neoptera</taxon>
        <taxon>Endopterygota</taxon>
        <taxon>Coleoptera</taxon>
        <taxon>Polyphaga</taxon>
        <taxon>Cucujiformia</taxon>
        <taxon>Tenebrionidae</taxon>
        <taxon>Zophobas</taxon>
    </lineage>
</organism>